<dbReference type="InterPro" id="IPR006260">
    <property type="entry name" value="TonB/TolA_C"/>
</dbReference>
<name>A0A4R5TKH1_9GAMM</name>
<dbReference type="InterPro" id="IPR003538">
    <property type="entry name" value="TonB"/>
</dbReference>
<comment type="subunit">
    <text evidence="12">Homodimer. Forms a complex with the accessory proteins ExbB and ExbD.</text>
</comment>
<keyword evidence="10" id="KW-1133">Transmembrane helix</keyword>
<comment type="caution">
    <text evidence="15">The sequence shown here is derived from an EMBL/GenBank/DDBJ whole genome shotgun (WGS) entry which is preliminary data.</text>
</comment>
<reference evidence="15 16" key="1">
    <citation type="submission" date="2019-03" db="EMBL/GenBank/DDBJ databases">
        <title>Luteimonas zhaokaii sp.nov., isolated from the rectal contents of Plateau pika in Yushu, Qinghai Province, China.</title>
        <authorList>
            <person name="Zhang G."/>
        </authorList>
    </citation>
    <scope>NUCLEOTIDE SEQUENCE [LARGE SCALE GENOMIC DNA]</scope>
    <source>
        <strain evidence="15 16">B9</strain>
    </source>
</reference>
<keyword evidence="5 13" id="KW-1003">Cell membrane</keyword>
<evidence type="ECO:0000313" key="15">
    <source>
        <dbReference type="EMBL" id="TDK23057.1"/>
    </source>
</evidence>
<evidence type="ECO:0000256" key="7">
    <source>
        <dbReference type="ARBA" id="ARBA00022692"/>
    </source>
</evidence>
<protein>
    <recommendedName>
        <fullName evidence="3 13">Protein TonB</fullName>
    </recommendedName>
</protein>
<comment type="similarity">
    <text evidence="2 13">Belongs to the TonB family.</text>
</comment>
<feature type="domain" description="TonB C-terminal" evidence="14">
    <location>
        <begin position="1"/>
        <end position="62"/>
    </location>
</feature>
<dbReference type="InterPro" id="IPR037682">
    <property type="entry name" value="TonB_C"/>
</dbReference>
<keyword evidence="11" id="KW-0472">Membrane</keyword>
<keyword evidence="8" id="KW-0677">Repeat</keyword>
<evidence type="ECO:0000256" key="6">
    <source>
        <dbReference type="ARBA" id="ARBA00022519"/>
    </source>
</evidence>
<dbReference type="PRINTS" id="PR01374">
    <property type="entry name" value="TONBPROTEIN"/>
</dbReference>
<evidence type="ECO:0000256" key="8">
    <source>
        <dbReference type="ARBA" id="ARBA00022737"/>
    </source>
</evidence>
<keyword evidence="4 13" id="KW-0813">Transport</keyword>
<dbReference type="OrthoDB" id="1628901at2"/>
<evidence type="ECO:0000256" key="10">
    <source>
        <dbReference type="ARBA" id="ARBA00022989"/>
    </source>
</evidence>
<dbReference type="SUPFAM" id="SSF74653">
    <property type="entry name" value="TolA/TonB C-terminal domain"/>
    <property type="match status" value="1"/>
</dbReference>
<dbReference type="PANTHER" id="PTHR33446">
    <property type="entry name" value="PROTEIN TONB-RELATED"/>
    <property type="match status" value="1"/>
</dbReference>
<dbReference type="GO" id="GO:0015031">
    <property type="term" value="P:protein transport"/>
    <property type="evidence" value="ECO:0007669"/>
    <property type="project" value="UniProtKB-UniRule"/>
</dbReference>
<gene>
    <name evidence="15" type="ORF">E2F46_11835</name>
</gene>
<organism evidence="15 16">
    <name type="scientific">Luteimonas aestuarii</name>
    <dbReference type="NCBI Taxonomy" id="453837"/>
    <lineage>
        <taxon>Bacteria</taxon>
        <taxon>Pseudomonadati</taxon>
        <taxon>Pseudomonadota</taxon>
        <taxon>Gammaproteobacteria</taxon>
        <taxon>Lysobacterales</taxon>
        <taxon>Lysobacteraceae</taxon>
        <taxon>Luteimonas</taxon>
    </lineage>
</organism>
<evidence type="ECO:0000256" key="9">
    <source>
        <dbReference type="ARBA" id="ARBA00022927"/>
    </source>
</evidence>
<evidence type="ECO:0000256" key="5">
    <source>
        <dbReference type="ARBA" id="ARBA00022475"/>
    </source>
</evidence>
<dbReference type="GO" id="GO:0031992">
    <property type="term" value="F:energy transducer activity"/>
    <property type="evidence" value="ECO:0007669"/>
    <property type="project" value="InterPro"/>
</dbReference>
<evidence type="ECO:0000256" key="11">
    <source>
        <dbReference type="ARBA" id="ARBA00023136"/>
    </source>
</evidence>
<evidence type="ECO:0000313" key="16">
    <source>
        <dbReference type="Proteomes" id="UP000294796"/>
    </source>
</evidence>
<dbReference type="RefSeq" id="WP_133322295.1">
    <property type="nucleotide sequence ID" value="NZ_SMTF01000010.1"/>
</dbReference>
<evidence type="ECO:0000256" key="2">
    <source>
        <dbReference type="ARBA" id="ARBA00006555"/>
    </source>
</evidence>
<dbReference type="Gene3D" id="3.30.2420.10">
    <property type="entry name" value="TonB"/>
    <property type="match status" value="1"/>
</dbReference>
<comment type="function">
    <text evidence="13">Interacts with outer membrane receptor proteins that carry out high-affinity binding and energy dependent uptake into the periplasmic space of specific substrates. It could act to transduce energy from the cytoplasmic membrane to specific energy-requiring processes in the outer membrane, resulting in the release into the periplasm of ligands bound by these outer membrane proteins.</text>
</comment>
<dbReference type="NCBIfam" id="TIGR01352">
    <property type="entry name" value="tonB_Cterm"/>
    <property type="match status" value="1"/>
</dbReference>
<sequence length="62" mass="6739">SGEVQVEFTVGVDGSVTNARVVRANPPRVFDREAVAAVRRWRFEPVAAPVTTRRAIAFDPGS</sequence>
<keyword evidence="7" id="KW-0812">Transmembrane</keyword>
<dbReference type="InterPro" id="IPR051045">
    <property type="entry name" value="TonB-dependent_transducer"/>
</dbReference>
<dbReference type="GO" id="GO:0098797">
    <property type="term" value="C:plasma membrane protein complex"/>
    <property type="evidence" value="ECO:0007669"/>
    <property type="project" value="TreeGrafter"/>
</dbReference>
<dbReference type="PANTHER" id="PTHR33446:SF8">
    <property type="entry name" value="PROTEIN TONB"/>
    <property type="match status" value="1"/>
</dbReference>
<proteinExistence type="inferred from homology"/>
<dbReference type="GO" id="GO:0055085">
    <property type="term" value="P:transmembrane transport"/>
    <property type="evidence" value="ECO:0007669"/>
    <property type="project" value="InterPro"/>
</dbReference>
<dbReference type="EMBL" id="SMTF01000010">
    <property type="protein sequence ID" value="TDK23057.1"/>
    <property type="molecule type" value="Genomic_DNA"/>
</dbReference>
<dbReference type="Proteomes" id="UP000294796">
    <property type="component" value="Unassembled WGS sequence"/>
</dbReference>
<dbReference type="AlphaFoldDB" id="A0A4R5TKH1"/>
<evidence type="ECO:0000259" key="14">
    <source>
        <dbReference type="PROSITE" id="PS52015"/>
    </source>
</evidence>
<keyword evidence="13" id="KW-0735">Signal-anchor</keyword>
<evidence type="ECO:0000256" key="12">
    <source>
        <dbReference type="ARBA" id="ARBA00025849"/>
    </source>
</evidence>
<accession>A0A4R5TKH1</accession>
<keyword evidence="6 13" id="KW-0997">Cell inner membrane</keyword>
<evidence type="ECO:0000256" key="3">
    <source>
        <dbReference type="ARBA" id="ARBA00022362"/>
    </source>
</evidence>
<dbReference type="GO" id="GO:0015891">
    <property type="term" value="P:siderophore transport"/>
    <property type="evidence" value="ECO:0007669"/>
    <property type="project" value="InterPro"/>
</dbReference>
<comment type="subcellular location">
    <subcellularLocation>
        <location evidence="1 13">Cell inner membrane</location>
        <topology evidence="1 13">Single-pass membrane protein</topology>
        <orientation evidence="1 13">Periplasmic side</orientation>
    </subcellularLocation>
</comment>
<dbReference type="Pfam" id="PF03544">
    <property type="entry name" value="TonB_C"/>
    <property type="match status" value="1"/>
</dbReference>
<evidence type="ECO:0000256" key="1">
    <source>
        <dbReference type="ARBA" id="ARBA00004383"/>
    </source>
</evidence>
<keyword evidence="9 13" id="KW-0653">Protein transport</keyword>
<keyword evidence="16" id="KW-1185">Reference proteome</keyword>
<evidence type="ECO:0000256" key="13">
    <source>
        <dbReference type="RuleBase" id="RU362123"/>
    </source>
</evidence>
<feature type="non-terminal residue" evidence="15">
    <location>
        <position position="1"/>
    </location>
</feature>
<evidence type="ECO:0000256" key="4">
    <source>
        <dbReference type="ARBA" id="ARBA00022448"/>
    </source>
</evidence>
<dbReference type="PROSITE" id="PS52015">
    <property type="entry name" value="TONB_CTD"/>
    <property type="match status" value="1"/>
</dbReference>
<dbReference type="GO" id="GO:0030288">
    <property type="term" value="C:outer membrane-bounded periplasmic space"/>
    <property type="evidence" value="ECO:0007669"/>
    <property type="project" value="InterPro"/>
</dbReference>